<feature type="region of interest" description="Disordered" evidence="6">
    <location>
        <begin position="124"/>
        <end position="150"/>
    </location>
</feature>
<evidence type="ECO:0000256" key="2">
    <source>
        <dbReference type="ARBA" id="ARBA00022448"/>
    </source>
</evidence>
<keyword evidence="5 7" id="KW-0472">Membrane</keyword>
<feature type="domain" description="Sodium/calcium exchanger membrane region" evidence="8">
    <location>
        <begin position="593"/>
        <end position="743"/>
    </location>
</feature>
<protein>
    <recommendedName>
        <fullName evidence="8">Sodium/calcium exchanger membrane region domain-containing protein</fullName>
    </recommendedName>
</protein>
<evidence type="ECO:0000256" key="1">
    <source>
        <dbReference type="ARBA" id="ARBA00004141"/>
    </source>
</evidence>
<feature type="transmembrane region" description="Helical" evidence="7">
    <location>
        <begin position="227"/>
        <end position="245"/>
    </location>
</feature>
<feature type="transmembrane region" description="Helical" evidence="7">
    <location>
        <begin position="166"/>
        <end position="189"/>
    </location>
</feature>
<dbReference type="InterPro" id="IPR051359">
    <property type="entry name" value="CaCA_antiporter"/>
</dbReference>
<sequence>MGVWGGNPPIVGDGSTPTAAFLRSGSGSCEVPSLTGWTIVDPVDRDEYPEGSDVVVAGTAMTGGGGTTTTTTRRCHPIAARRVSVPPVRSDGSSRYESCCFRGNGGTARGGADFGMDMTDAMDKNDVEDEDEDEHEEGEGEERRRRGRRGGIHKDKRFEYGYQMSLGGLTGGAMFVTTVVAGCVVFTAGGVPCRGALVRDVMALGITVIVVASTLEGGVIGPGTERLYLSMYVVFVLIVLVADVYHRAVVLPRIRHDDEICELERQLDAERVASELAGDSLNAIFEADSRDDSSSAERTCATAPPRITGGGATTTALTAVLAALSNYGDVGGNDMDVFERDIIPAVASAGNDRHHHNRRHRHKLSTVNGLGIDSSIDGSKSHDRPIVLESPEKSLSRKHDIRRPQPEWDGLGDTNENGDDGNHQLHSISPYHFMMEDEYNSTDSTIGRYLRILCIRRGSSGYPAHNWMGAFYDGRQELIEHFRDYWSDIMDDEESNQLERFLLILEYPMTLLRKLTVPIPCEGSYCRTLVALSVTLSPLWVGLYLLKSFDVNVWGSKVLDMYALLAISVGLVVLRFAPGDDGTMSPIISVPIALYGFVIAATWIDFIADYLVALLEFLGIVARIPNYIMGLTVLAWGNSMPDLSGNVTMARKGLANMAITACFAEPVFSILVGLGCGFGVLRNATQSDTNYVKLTPAIRTGFVFCFVNCGLLLVSGLAINKGIIPSGHGYTTLFLYAAYIGTALLLQFLL</sequence>
<dbReference type="InterPro" id="IPR004837">
    <property type="entry name" value="NaCa_Exmemb"/>
</dbReference>
<keyword evidence="2" id="KW-0813">Transport</keyword>
<evidence type="ECO:0000256" key="7">
    <source>
        <dbReference type="SAM" id="Phobius"/>
    </source>
</evidence>
<comment type="subcellular location">
    <subcellularLocation>
        <location evidence="1">Membrane</location>
        <topology evidence="1">Multi-pass membrane protein</topology>
    </subcellularLocation>
</comment>
<dbReference type="Proteomes" id="UP001530377">
    <property type="component" value="Unassembled WGS sequence"/>
</dbReference>
<accession>A0ABD3R4Z2</accession>
<feature type="transmembrane region" description="Helical" evidence="7">
    <location>
        <begin position="201"/>
        <end position="220"/>
    </location>
</feature>
<keyword evidence="10" id="KW-1185">Reference proteome</keyword>
<evidence type="ECO:0000256" key="5">
    <source>
        <dbReference type="ARBA" id="ARBA00023136"/>
    </source>
</evidence>
<dbReference type="AlphaFoldDB" id="A0ABD3R4Z2"/>
<feature type="region of interest" description="Disordered" evidence="6">
    <location>
        <begin position="369"/>
        <end position="425"/>
    </location>
</feature>
<name>A0ABD3R4Z2_9STRA</name>
<dbReference type="EMBL" id="JALLPB020000558">
    <property type="protein sequence ID" value="KAL3808017.1"/>
    <property type="molecule type" value="Genomic_DNA"/>
</dbReference>
<organism evidence="9 10">
    <name type="scientific">Cyclostephanos tholiformis</name>
    <dbReference type="NCBI Taxonomy" id="382380"/>
    <lineage>
        <taxon>Eukaryota</taxon>
        <taxon>Sar</taxon>
        <taxon>Stramenopiles</taxon>
        <taxon>Ochrophyta</taxon>
        <taxon>Bacillariophyta</taxon>
        <taxon>Coscinodiscophyceae</taxon>
        <taxon>Thalassiosirophycidae</taxon>
        <taxon>Stephanodiscales</taxon>
        <taxon>Stephanodiscaceae</taxon>
        <taxon>Cyclostephanos</taxon>
    </lineage>
</organism>
<keyword evidence="4 7" id="KW-1133">Transmembrane helix</keyword>
<dbReference type="GO" id="GO:0016020">
    <property type="term" value="C:membrane"/>
    <property type="evidence" value="ECO:0007669"/>
    <property type="project" value="UniProtKB-SubCell"/>
</dbReference>
<evidence type="ECO:0000256" key="4">
    <source>
        <dbReference type="ARBA" id="ARBA00022989"/>
    </source>
</evidence>
<feature type="region of interest" description="Disordered" evidence="6">
    <location>
        <begin position="288"/>
        <end position="307"/>
    </location>
</feature>
<feature type="compositionally biased region" description="Basic and acidic residues" evidence="6">
    <location>
        <begin position="379"/>
        <end position="406"/>
    </location>
</feature>
<feature type="transmembrane region" description="Helical" evidence="7">
    <location>
        <begin position="730"/>
        <end position="749"/>
    </location>
</feature>
<feature type="transmembrane region" description="Helical" evidence="7">
    <location>
        <begin position="611"/>
        <end position="637"/>
    </location>
</feature>
<feature type="compositionally biased region" description="Acidic residues" evidence="6">
    <location>
        <begin position="126"/>
        <end position="140"/>
    </location>
</feature>
<evidence type="ECO:0000256" key="3">
    <source>
        <dbReference type="ARBA" id="ARBA00022692"/>
    </source>
</evidence>
<reference evidence="9 10" key="1">
    <citation type="submission" date="2024-10" db="EMBL/GenBank/DDBJ databases">
        <title>Updated reference genomes for cyclostephanoid diatoms.</title>
        <authorList>
            <person name="Roberts W.R."/>
            <person name="Alverson A.J."/>
        </authorList>
    </citation>
    <scope>NUCLEOTIDE SEQUENCE [LARGE SCALE GENOMIC DNA]</scope>
    <source>
        <strain evidence="9 10">AJA228-03</strain>
    </source>
</reference>
<dbReference type="Pfam" id="PF01699">
    <property type="entry name" value="Na_Ca_ex"/>
    <property type="match status" value="1"/>
</dbReference>
<feature type="transmembrane region" description="Helical" evidence="7">
    <location>
        <begin position="657"/>
        <end position="681"/>
    </location>
</feature>
<keyword evidence="3 7" id="KW-0812">Transmembrane</keyword>
<gene>
    <name evidence="9" type="ORF">ACHAXA_004970</name>
</gene>
<evidence type="ECO:0000313" key="9">
    <source>
        <dbReference type="EMBL" id="KAL3808017.1"/>
    </source>
</evidence>
<comment type="caution">
    <text evidence="9">The sequence shown here is derived from an EMBL/GenBank/DDBJ whole genome shotgun (WGS) entry which is preliminary data.</text>
</comment>
<evidence type="ECO:0000259" key="8">
    <source>
        <dbReference type="Pfam" id="PF01699"/>
    </source>
</evidence>
<dbReference type="InterPro" id="IPR044880">
    <property type="entry name" value="NCX_ion-bd_dom_sf"/>
</dbReference>
<feature type="transmembrane region" description="Helical" evidence="7">
    <location>
        <begin position="528"/>
        <end position="546"/>
    </location>
</feature>
<dbReference type="PANTHER" id="PTHR12266:SF0">
    <property type="entry name" value="MITOCHONDRIAL SODIUM_CALCIUM EXCHANGER PROTEIN"/>
    <property type="match status" value="1"/>
</dbReference>
<feature type="transmembrane region" description="Helical" evidence="7">
    <location>
        <begin position="558"/>
        <end position="577"/>
    </location>
</feature>
<feature type="transmembrane region" description="Helical" evidence="7">
    <location>
        <begin position="583"/>
        <end position="604"/>
    </location>
</feature>
<dbReference type="PANTHER" id="PTHR12266">
    <property type="entry name" value="NA+/CA2+ K+ INDEPENDENT EXCHANGER"/>
    <property type="match status" value="1"/>
</dbReference>
<feature type="transmembrane region" description="Helical" evidence="7">
    <location>
        <begin position="702"/>
        <end position="724"/>
    </location>
</feature>
<evidence type="ECO:0000313" key="10">
    <source>
        <dbReference type="Proteomes" id="UP001530377"/>
    </source>
</evidence>
<dbReference type="Gene3D" id="1.20.1420.30">
    <property type="entry name" value="NCX, central ion-binding region"/>
    <property type="match status" value="1"/>
</dbReference>
<proteinExistence type="predicted"/>
<evidence type="ECO:0000256" key="6">
    <source>
        <dbReference type="SAM" id="MobiDB-lite"/>
    </source>
</evidence>